<keyword evidence="2" id="KW-0808">Transferase</keyword>
<dbReference type="InterPro" id="IPR006218">
    <property type="entry name" value="DAHP1/KDSA"/>
</dbReference>
<dbReference type="SMART" id="SM00830">
    <property type="entry name" value="CM_2"/>
    <property type="match status" value="1"/>
</dbReference>
<dbReference type="InterPro" id="IPR002701">
    <property type="entry name" value="CM_II_prokaryot"/>
</dbReference>
<dbReference type="RefSeq" id="WP_151169401.1">
    <property type="nucleotide sequence ID" value="NZ_WACR01000010.1"/>
</dbReference>
<dbReference type="InterPro" id="IPR013785">
    <property type="entry name" value="Aldolase_TIM"/>
</dbReference>
<gene>
    <name evidence="5" type="ORF">F3059_11520</name>
</gene>
<evidence type="ECO:0000256" key="3">
    <source>
        <dbReference type="SAM" id="Coils"/>
    </source>
</evidence>
<organism evidence="5 6">
    <name type="scientific">Salibacter halophilus</name>
    <dbReference type="NCBI Taxonomy" id="1803916"/>
    <lineage>
        <taxon>Bacteria</taxon>
        <taxon>Pseudomonadati</taxon>
        <taxon>Bacteroidota</taxon>
        <taxon>Flavobacteriia</taxon>
        <taxon>Flavobacteriales</taxon>
        <taxon>Salibacteraceae</taxon>
        <taxon>Salibacter</taxon>
    </lineage>
</organism>
<dbReference type="GO" id="GO:0004106">
    <property type="term" value="F:chorismate mutase activity"/>
    <property type="evidence" value="ECO:0007669"/>
    <property type="project" value="UniProtKB-EC"/>
</dbReference>
<evidence type="ECO:0000256" key="1">
    <source>
        <dbReference type="ARBA" id="ARBA00012404"/>
    </source>
</evidence>
<protein>
    <recommendedName>
        <fullName evidence="1">chorismate mutase</fullName>
        <ecNumber evidence="1">5.4.99.5</ecNumber>
    </recommendedName>
</protein>
<evidence type="ECO:0000313" key="6">
    <source>
        <dbReference type="Proteomes" id="UP000435357"/>
    </source>
</evidence>
<comment type="caution">
    <text evidence="5">The sequence shown here is derived from an EMBL/GenBank/DDBJ whole genome shotgun (WGS) entry which is preliminary data.</text>
</comment>
<evidence type="ECO:0000313" key="5">
    <source>
        <dbReference type="EMBL" id="KAB1062808.1"/>
    </source>
</evidence>
<dbReference type="InterPro" id="IPR036263">
    <property type="entry name" value="Chorismate_II_sf"/>
</dbReference>
<dbReference type="Gene3D" id="1.20.59.10">
    <property type="entry name" value="Chorismate mutase"/>
    <property type="match status" value="1"/>
</dbReference>
<dbReference type="InterPro" id="IPR036979">
    <property type="entry name" value="CM_dom_sf"/>
</dbReference>
<dbReference type="Pfam" id="PF01817">
    <property type="entry name" value="CM_2"/>
    <property type="match status" value="1"/>
</dbReference>
<feature type="domain" description="Chorismate mutase" evidence="4">
    <location>
        <begin position="267"/>
        <end position="358"/>
    </location>
</feature>
<dbReference type="Pfam" id="PF00793">
    <property type="entry name" value="DAHP_synth_1"/>
    <property type="match status" value="1"/>
</dbReference>
<dbReference type="SUPFAM" id="SSF48600">
    <property type="entry name" value="Chorismate mutase II"/>
    <property type="match status" value="1"/>
</dbReference>
<dbReference type="PANTHER" id="PTHR43018:SF1">
    <property type="entry name" value="PROTEIN AROA(G)"/>
    <property type="match status" value="1"/>
</dbReference>
<evidence type="ECO:0000256" key="2">
    <source>
        <dbReference type="ARBA" id="ARBA00022679"/>
    </source>
</evidence>
<dbReference type="PROSITE" id="PS51168">
    <property type="entry name" value="CHORISMATE_MUT_2"/>
    <property type="match status" value="1"/>
</dbReference>
<dbReference type="AlphaFoldDB" id="A0A6N6M220"/>
<dbReference type="InterPro" id="IPR052899">
    <property type="entry name" value="Class-I_DAHP_synthase"/>
</dbReference>
<keyword evidence="6" id="KW-1185">Reference proteome</keyword>
<dbReference type="EMBL" id="WACR01000010">
    <property type="protein sequence ID" value="KAB1062808.1"/>
    <property type="molecule type" value="Genomic_DNA"/>
</dbReference>
<dbReference type="PANTHER" id="PTHR43018">
    <property type="entry name" value="PHOSPHO-2-DEHYDRO-3-DEOXYHEPTONATE ALDOLASE"/>
    <property type="match status" value="1"/>
</dbReference>
<proteinExistence type="predicted"/>
<keyword evidence="3" id="KW-0175">Coiled coil</keyword>
<name>A0A6N6M220_9FLAO</name>
<feature type="coiled-coil region" evidence="3">
    <location>
        <begin position="266"/>
        <end position="293"/>
    </location>
</feature>
<dbReference type="GO" id="GO:0016740">
    <property type="term" value="F:transferase activity"/>
    <property type="evidence" value="ECO:0007669"/>
    <property type="project" value="UniProtKB-KW"/>
</dbReference>
<dbReference type="Proteomes" id="UP000435357">
    <property type="component" value="Unassembled WGS sequence"/>
</dbReference>
<dbReference type="EC" id="5.4.99.5" evidence="1"/>
<dbReference type="GO" id="GO:0046417">
    <property type="term" value="P:chorismate metabolic process"/>
    <property type="evidence" value="ECO:0007669"/>
    <property type="project" value="InterPro"/>
</dbReference>
<dbReference type="OrthoDB" id="9780456at2"/>
<sequence>MGKKEKHNFTNSWIKHSDPYLIAGPCSAETEDQVMETARQLVESNKPHLFRAGIWKPRTRPNSFEGVGEKGLPWLKRVKEEFGLPVTIEVANTDHVEKALKYDIDVLWIGARTTVSPFAVQEIAESLRGVDIPVMIKNPINPDYALWVGAIERLLNTGNNKLAAIHRGFSSISSEYRNTPNWEIPIKLKTDFPDLKIICDPSHISGQRNKVFNVAQKALDLDFDGLMIETHITPDDAWSDAQQQITPQQLSETMSLLTVRSNTSKSKTFQNQLEQLRSQIDEIDAEILKSLAKRKEIVGQIGSYKKENDVTILQLERWREILDTRIPFGEGEGLDKQFVELLLQLIHDESIKVQTDILNE</sequence>
<reference evidence="5 6" key="1">
    <citation type="submission" date="2019-09" db="EMBL/GenBank/DDBJ databases">
        <title>Genomes of Cryomorphaceae.</title>
        <authorList>
            <person name="Bowman J.P."/>
        </authorList>
    </citation>
    <scope>NUCLEOTIDE SEQUENCE [LARGE SCALE GENOMIC DNA]</scope>
    <source>
        <strain evidence="5 6">KCTC 52047</strain>
    </source>
</reference>
<dbReference type="Gene3D" id="3.20.20.70">
    <property type="entry name" value="Aldolase class I"/>
    <property type="match status" value="1"/>
</dbReference>
<accession>A0A6N6M220</accession>
<dbReference type="SUPFAM" id="SSF51569">
    <property type="entry name" value="Aldolase"/>
    <property type="match status" value="1"/>
</dbReference>
<evidence type="ECO:0000259" key="4">
    <source>
        <dbReference type="PROSITE" id="PS51168"/>
    </source>
</evidence>